<protein>
    <submittedName>
        <fullName evidence="2">Tetratricopeptide repeat protein</fullName>
    </submittedName>
</protein>
<dbReference type="InterPro" id="IPR019734">
    <property type="entry name" value="TPR_rpt"/>
</dbReference>
<reference evidence="2 4" key="1">
    <citation type="submission" date="2020-06" db="EMBL/GenBank/DDBJ databases">
        <title>Anoxygenic phototrophic Chloroflexota member uses a Type I reaction center.</title>
        <authorList>
            <person name="Tsuji J.M."/>
            <person name="Shaw N.A."/>
            <person name="Nagashima S."/>
            <person name="Venkiteswaran J."/>
            <person name="Schiff S.L."/>
            <person name="Hanada S."/>
            <person name="Tank M."/>
            <person name="Neufeld J.D."/>
        </authorList>
    </citation>
    <scope>NUCLEOTIDE SEQUENCE [LARGE SCALE GENOMIC DNA]</scope>
    <source>
        <strain evidence="2">L227-S17</strain>
    </source>
</reference>
<sequence length="301" mass="34721">MMGDKNHPQSFEWESSENKSGFEASDEHLMQLARGHNDRAKVYYEAERFADAEAEVRKALEYAPNWPALHDNLGTICAEQGNYQDALMHYVQALRLDPKRPEVLYNLGYFLLQNGLDTAHFFLEKTLDTDPNYPDAWRVMGEILYERGEISKSISSLGKAIQQKTEDTRARFKLSDIFWEQGDYHQSAQQLESILKIDSNDQIAWHNLGLSAIMLEESERAETSLLKAIEIDPEYLLAHYHLACFYAENFRISESLYHLGRAAALDTEGVREWALEDDKLDHLRGNPRFDEILNGHDLPPR</sequence>
<dbReference type="InterPro" id="IPR037919">
    <property type="entry name" value="OGT"/>
</dbReference>
<dbReference type="PANTHER" id="PTHR44366:SF1">
    <property type="entry name" value="UDP-N-ACETYLGLUCOSAMINE--PEPTIDE N-ACETYLGLUCOSAMINYLTRANSFERASE 110 KDA SUBUNIT"/>
    <property type="match status" value="1"/>
</dbReference>
<dbReference type="InterPro" id="IPR011990">
    <property type="entry name" value="TPR-like_helical_dom_sf"/>
</dbReference>
<feature type="repeat" description="TPR" evidence="1">
    <location>
        <begin position="202"/>
        <end position="235"/>
    </location>
</feature>
<dbReference type="AlphaFoldDB" id="A0A8T7M303"/>
<dbReference type="PANTHER" id="PTHR44366">
    <property type="entry name" value="UDP-N-ACETYLGLUCOSAMINE--PEPTIDE N-ACETYLGLUCOSAMINYLTRANSFERASE 110 KDA SUBUNIT"/>
    <property type="match status" value="1"/>
</dbReference>
<feature type="repeat" description="TPR" evidence="1">
    <location>
        <begin position="67"/>
        <end position="100"/>
    </location>
</feature>
<gene>
    <name evidence="2" type="ORF">HXX08_04570</name>
    <name evidence="3" type="ORF">OZ401_000262</name>
</gene>
<dbReference type="PROSITE" id="PS50005">
    <property type="entry name" value="TPR"/>
    <property type="match status" value="3"/>
</dbReference>
<dbReference type="Gene3D" id="1.25.40.10">
    <property type="entry name" value="Tetratricopeptide repeat domain"/>
    <property type="match status" value="2"/>
</dbReference>
<dbReference type="SMART" id="SM00028">
    <property type="entry name" value="TPR"/>
    <property type="match status" value="6"/>
</dbReference>
<evidence type="ECO:0000256" key="1">
    <source>
        <dbReference type="PROSITE-ProRule" id="PRU00339"/>
    </source>
</evidence>
<evidence type="ECO:0000313" key="3">
    <source>
        <dbReference type="EMBL" id="WJW67014.1"/>
    </source>
</evidence>
<proteinExistence type="predicted"/>
<evidence type="ECO:0000313" key="4">
    <source>
        <dbReference type="Proteomes" id="UP000521676"/>
    </source>
</evidence>
<keyword evidence="1" id="KW-0802">TPR repeat</keyword>
<evidence type="ECO:0000313" key="2">
    <source>
        <dbReference type="EMBL" id="NWJ45135.1"/>
    </source>
</evidence>
<dbReference type="Pfam" id="PF13432">
    <property type="entry name" value="TPR_16"/>
    <property type="match status" value="1"/>
</dbReference>
<dbReference type="Proteomes" id="UP000521676">
    <property type="component" value="Unassembled WGS sequence"/>
</dbReference>
<dbReference type="NCBIfam" id="NF047558">
    <property type="entry name" value="TPR_END_plus"/>
    <property type="match status" value="1"/>
</dbReference>
<evidence type="ECO:0000313" key="5">
    <source>
        <dbReference type="Proteomes" id="UP001431572"/>
    </source>
</evidence>
<dbReference type="Proteomes" id="UP001431572">
    <property type="component" value="Chromosome 1"/>
</dbReference>
<feature type="repeat" description="TPR" evidence="1">
    <location>
        <begin position="134"/>
        <end position="167"/>
    </location>
</feature>
<reference evidence="3" key="2">
    <citation type="journal article" date="2024" name="Nature">
        <title>Anoxygenic phototroph of the Chloroflexota uses a type I reaction centre.</title>
        <authorList>
            <person name="Tsuji J.M."/>
            <person name="Shaw N.A."/>
            <person name="Nagashima S."/>
            <person name="Venkiteswaran J.J."/>
            <person name="Schiff S.L."/>
            <person name="Watanabe T."/>
            <person name="Fukui M."/>
            <person name="Hanada S."/>
            <person name="Tank M."/>
            <person name="Neufeld J.D."/>
        </authorList>
    </citation>
    <scope>NUCLEOTIDE SEQUENCE</scope>
    <source>
        <strain evidence="3">L227-S17</strain>
    </source>
</reference>
<dbReference type="SUPFAM" id="SSF48452">
    <property type="entry name" value="TPR-like"/>
    <property type="match status" value="1"/>
</dbReference>
<dbReference type="GO" id="GO:0006493">
    <property type="term" value="P:protein O-linked glycosylation"/>
    <property type="evidence" value="ECO:0007669"/>
    <property type="project" value="InterPro"/>
</dbReference>
<dbReference type="RefSeq" id="WP_341468909.1">
    <property type="nucleotide sequence ID" value="NZ_CP128399.1"/>
</dbReference>
<dbReference type="EMBL" id="CP128399">
    <property type="protein sequence ID" value="WJW67014.1"/>
    <property type="molecule type" value="Genomic_DNA"/>
</dbReference>
<dbReference type="GO" id="GO:0097363">
    <property type="term" value="F:protein O-acetylglucosaminyltransferase activity"/>
    <property type="evidence" value="ECO:0007669"/>
    <property type="project" value="TreeGrafter"/>
</dbReference>
<dbReference type="EMBL" id="JACATZ010000001">
    <property type="protein sequence ID" value="NWJ45135.1"/>
    <property type="molecule type" value="Genomic_DNA"/>
</dbReference>
<accession>A0A8T7M303</accession>
<organism evidence="2 4">
    <name type="scientific">Candidatus Chlorohelix allophototropha</name>
    <dbReference type="NCBI Taxonomy" id="3003348"/>
    <lineage>
        <taxon>Bacteria</taxon>
        <taxon>Bacillati</taxon>
        <taxon>Chloroflexota</taxon>
        <taxon>Chloroflexia</taxon>
        <taxon>Candidatus Chloroheliales</taxon>
        <taxon>Candidatus Chloroheliaceae</taxon>
        <taxon>Candidatus Chlorohelix</taxon>
    </lineage>
</organism>
<dbReference type="Pfam" id="PF13414">
    <property type="entry name" value="TPR_11"/>
    <property type="match status" value="1"/>
</dbReference>
<name>A0A8T7M303_9CHLR</name>
<keyword evidence="5" id="KW-1185">Reference proteome</keyword>